<dbReference type="CDD" id="cd00209">
    <property type="entry name" value="DHFR"/>
    <property type="match status" value="1"/>
</dbReference>
<organism evidence="9 10">
    <name type="scientific">Candidatus Eisenbergiella merdavium</name>
    <dbReference type="NCBI Taxonomy" id="2838551"/>
    <lineage>
        <taxon>Bacteria</taxon>
        <taxon>Bacillati</taxon>
        <taxon>Bacillota</taxon>
        <taxon>Clostridia</taxon>
        <taxon>Lachnospirales</taxon>
        <taxon>Lachnospiraceae</taxon>
        <taxon>Eisenbergiella</taxon>
    </lineage>
</organism>
<keyword evidence="6 7" id="KW-0560">Oxidoreductase</keyword>
<dbReference type="GO" id="GO:0046452">
    <property type="term" value="P:dihydrofolate metabolic process"/>
    <property type="evidence" value="ECO:0007669"/>
    <property type="project" value="TreeGrafter"/>
</dbReference>
<comment type="caution">
    <text evidence="9">The sequence shown here is derived from an EMBL/GenBank/DDBJ whole genome shotgun (WGS) entry which is preliminary data.</text>
</comment>
<evidence type="ECO:0000259" key="8">
    <source>
        <dbReference type="PROSITE" id="PS51330"/>
    </source>
</evidence>
<comment type="pathway">
    <text evidence="1 7">Cofactor biosynthesis; tetrahydrofolate biosynthesis; 5,6,7,8-tetrahydrofolate from 7,8-dihydrofolate: step 1/1.</text>
</comment>
<keyword evidence="4 7" id="KW-0554">One-carbon metabolism</keyword>
<keyword evidence="5 7" id="KW-0521">NADP</keyword>
<gene>
    <name evidence="9" type="ORF">H9761_19120</name>
</gene>
<sequence length="166" mass="19013">MKMIVAVDENWAIGCRGNLLVRIPADHRMFRQETLGKVVVLGRKTMDTFPGGQPLDGRVNIVLSRNPDYRVKGAVVVHSTEELMEELKKYEDEDIYVIGGEAVYRQLLPFCDTVHVTKIDRAYEADAYFPDLDADGEWEIAASSDEMSYFDTTYHFLKYVRKARQA</sequence>
<dbReference type="EMBL" id="DWWS01000072">
    <property type="protein sequence ID" value="HJC25777.1"/>
    <property type="molecule type" value="Genomic_DNA"/>
</dbReference>
<dbReference type="Proteomes" id="UP000823891">
    <property type="component" value="Unassembled WGS sequence"/>
</dbReference>
<name>A0A9D2NHV3_9FIRM</name>
<dbReference type="PIRSF" id="PIRSF000194">
    <property type="entry name" value="DHFR"/>
    <property type="match status" value="1"/>
</dbReference>
<dbReference type="SUPFAM" id="SSF53597">
    <property type="entry name" value="Dihydrofolate reductase-like"/>
    <property type="match status" value="1"/>
</dbReference>
<dbReference type="InterPro" id="IPR001796">
    <property type="entry name" value="DHFR_dom"/>
</dbReference>
<dbReference type="GO" id="GO:0046654">
    <property type="term" value="P:tetrahydrofolate biosynthetic process"/>
    <property type="evidence" value="ECO:0007669"/>
    <property type="project" value="InterPro"/>
</dbReference>
<dbReference type="GO" id="GO:0050661">
    <property type="term" value="F:NADP binding"/>
    <property type="evidence" value="ECO:0007669"/>
    <property type="project" value="InterPro"/>
</dbReference>
<dbReference type="InterPro" id="IPR024072">
    <property type="entry name" value="DHFR-like_dom_sf"/>
</dbReference>
<evidence type="ECO:0000256" key="4">
    <source>
        <dbReference type="ARBA" id="ARBA00022563"/>
    </source>
</evidence>
<feature type="domain" description="DHFR" evidence="8">
    <location>
        <begin position="1"/>
        <end position="166"/>
    </location>
</feature>
<evidence type="ECO:0000313" key="10">
    <source>
        <dbReference type="Proteomes" id="UP000823891"/>
    </source>
</evidence>
<dbReference type="PANTHER" id="PTHR48069:SF3">
    <property type="entry name" value="DIHYDROFOLATE REDUCTASE"/>
    <property type="match status" value="1"/>
</dbReference>
<protein>
    <recommendedName>
        <fullName evidence="3 7">Dihydrofolate reductase</fullName>
        <ecNumber evidence="3 7">1.5.1.3</ecNumber>
    </recommendedName>
</protein>
<comment type="catalytic activity">
    <reaction evidence="7">
        <text>(6S)-5,6,7,8-tetrahydrofolate + NADP(+) = 7,8-dihydrofolate + NADPH + H(+)</text>
        <dbReference type="Rhea" id="RHEA:15009"/>
        <dbReference type="ChEBI" id="CHEBI:15378"/>
        <dbReference type="ChEBI" id="CHEBI:57451"/>
        <dbReference type="ChEBI" id="CHEBI:57453"/>
        <dbReference type="ChEBI" id="CHEBI:57783"/>
        <dbReference type="ChEBI" id="CHEBI:58349"/>
        <dbReference type="EC" id="1.5.1.3"/>
    </reaction>
</comment>
<reference evidence="9" key="2">
    <citation type="submission" date="2021-04" db="EMBL/GenBank/DDBJ databases">
        <authorList>
            <person name="Gilroy R."/>
        </authorList>
    </citation>
    <scope>NUCLEOTIDE SEQUENCE</scope>
    <source>
        <strain evidence="9">USAMLcec2-132</strain>
    </source>
</reference>
<proteinExistence type="inferred from homology"/>
<dbReference type="Pfam" id="PF00186">
    <property type="entry name" value="DHFR_1"/>
    <property type="match status" value="1"/>
</dbReference>
<dbReference type="AlphaFoldDB" id="A0A9D2NHV3"/>
<evidence type="ECO:0000256" key="2">
    <source>
        <dbReference type="ARBA" id="ARBA00009539"/>
    </source>
</evidence>
<evidence type="ECO:0000256" key="7">
    <source>
        <dbReference type="PIRNR" id="PIRNR000194"/>
    </source>
</evidence>
<dbReference type="GO" id="GO:0006730">
    <property type="term" value="P:one-carbon metabolic process"/>
    <property type="evidence" value="ECO:0007669"/>
    <property type="project" value="UniProtKB-KW"/>
</dbReference>
<dbReference type="InterPro" id="IPR012259">
    <property type="entry name" value="DHFR"/>
</dbReference>
<dbReference type="PRINTS" id="PR00070">
    <property type="entry name" value="DHFR"/>
</dbReference>
<reference evidence="9" key="1">
    <citation type="journal article" date="2021" name="PeerJ">
        <title>Extensive microbial diversity within the chicken gut microbiome revealed by metagenomics and culture.</title>
        <authorList>
            <person name="Gilroy R."/>
            <person name="Ravi A."/>
            <person name="Getino M."/>
            <person name="Pursley I."/>
            <person name="Horton D.L."/>
            <person name="Alikhan N.F."/>
            <person name="Baker D."/>
            <person name="Gharbi K."/>
            <person name="Hall N."/>
            <person name="Watson M."/>
            <person name="Adriaenssens E.M."/>
            <person name="Foster-Nyarko E."/>
            <person name="Jarju S."/>
            <person name="Secka A."/>
            <person name="Antonio M."/>
            <person name="Oren A."/>
            <person name="Chaudhuri R.R."/>
            <person name="La Ragione R."/>
            <person name="Hildebrand F."/>
            <person name="Pallen M.J."/>
        </authorList>
    </citation>
    <scope>NUCLEOTIDE SEQUENCE</scope>
    <source>
        <strain evidence="9">USAMLcec2-132</strain>
    </source>
</reference>
<dbReference type="EC" id="1.5.1.3" evidence="3 7"/>
<comment type="function">
    <text evidence="7">Key enzyme in folate metabolism. Catalyzes an essential reaction for de novo glycine and purine synthesis, and for DNA precursor synthesis.</text>
</comment>
<accession>A0A9D2NHV3</accession>
<evidence type="ECO:0000256" key="3">
    <source>
        <dbReference type="ARBA" id="ARBA00012856"/>
    </source>
</evidence>
<dbReference type="GO" id="GO:0005829">
    <property type="term" value="C:cytosol"/>
    <property type="evidence" value="ECO:0007669"/>
    <property type="project" value="TreeGrafter"/>
</dbReference>
<dbReference type="GO" id="GO:0004146">
    <property type="term" value="F:dihydrofolate reductase activity"/>
    <property type="evidence" value="ECO:0007669"/>
    <property type="project" value="UniProtKB-EC"/>
</dbReference>
<evidence type="ECO:0000313" key="9">
    <source>
        <dbReference type="EMBL" id="HJC25777.1"/>
    </source>
</evidence>
<dbReference type="GO" id="GO:0046655">
    <property type="term" value="P:folic acid metabolic process"/>
    <property type="evidence" value="ECO:0007669"/>
    <property type="project" value="TreeGrafter"/>
</dbReference>
<evidence type="ECO:0000256" key="6">
    <source>
        <dbReference type="ARBA" id="ARBA00023002"/>
    </source>
</evidence>
<evidence type="ECO:0000256" key="1">
    <source>
        <dbReference type="ARBA" id="ARBA00004903"/>
    </source>
</evidence>
<dbReference type="PANTHER" id="PTHR48069">
    <property type="entry name" value="DIHYDROFOLATE REDUCTASE"/>
    <property type="match status" value="1"/>
</dbReference>
<dbReference type="PROSITE" id="PS51330">
    <property type="entry name" value="DHFR_2"/>
    <property type="match status" value="1"/>
</dbReference>
<comment type="similarity">
    <text evidence="2 7">Belongs to the dihydrofolate reductase family.</text>
</comment>
<dbReference type="Gene3D" id="3.40.430.10">
    <property type="entry name" value="Dihydrofolate Reductase, subunit A"/>
    <property type="match status" value="1"/>
</dbReference>
<evidence type="ECO:0000256" key="5">
    <source>
        <dbReference type="ARBA" id="ARBA00022857"/>
    </source>
</evidence>